<organism evidence="15 16">
    <name type="scientific">Elysia crispata</name>
    <name type="common">lettuce slug</name>
    <dbReference type="NCBI Taxonomy" id="231223"/>
    <lineage>
        <taxon>Eukaryota</taxon>
        <taxon>Metazoa</taxon>
        <taxon>Spiralia</taxon>
        <taxon>Lophotrochozoa</taxon>
        <taxon>Mollusca</taxon>
        <taxon>Gastropoda</taxon>
        <taxon>Heterobranchia</taxon>
        <taxon>Euthyneura</taxon>
        <taxon>Panpulmonata</taxon>
        <taxon>Sacoglossa</taxon>
        <taxon>Placobranchoidea</taxon>
        <taxon>Plakobranchidae</taxon>
        <taxon>Elysia</taxon>
    </lineage>
</organism>
<feature type="region of interest" description="Disordered" evidence="14">
    <location>
        <begin position="265"/>
        <end position="362"/>
    </location>
</feature>
<evidence type="ECO:0000313" key="16">
    <source>
        <dbReference type="Proteomes" id="UP001283361"/>
    </source>
</evidence>
<dbReference type="EMBL" id="JAWDGP010001585">
    <property type="protein sequence ID" value="KAK3790073.1"/>
    <property type="molecule type" value="Genomic_DNA"/>
</dbReference>
<evidence type="ECO:0000256" key="10">
    <source>
        <dbReference type="ARBA" id="ARBA00023015"/>
    </source>
</evidence>
<gene>
    <name evidence="15" type="ORF">RRG08_038769</name>
</gene>
<dbReference type="Gene3D" id="3.40.50.150">
    <property type="entry name" value="Vaccinia Virus protein VP39"/>
    <property type="match status" value="1"/>
</dbReference>
<keyword evidence="11" id="KW-0804">Transcription</keyword>
<dbReference type="AlphaFoldDB" id="A0AAE1ALX0"/>
<dbReference type="GO" id="GO:0006364">
    <property type="term" value="P:rRNA processing"/>
    <property type="evidence" value="ECO:0007669"/>
    <property type="project" value="UniProtKB-UniRule"/>
</dbReference>
<feature type="compositionally biased region" description="Polar residues" evidence="14">
    <location>
        <begin position="200"/>
        <end position="211"/>
    </location>
</feature>
<evidence type="ECO:0000256" key="4">
    <source>
        <dbReference type="ARBA" id="ARBA00022491"/>
    </source>
</evidence>
<comment type="caution">
    <text evidence="15">The sequence shown here is derived from an EMBL/GenBank/DDBJ whole genome shotgun (WGS) entry which is preliminary data.</text>
</comment>
<dbReference type="GO" id="GO:0008168">
    <property type="term" value="F:methyltransferase activity"/>
    <property type="evidence" value="ECO:0007669"/>
    <property type="project" value="UniProtKB-KW"/>
</dbReference>
<keyword evidence="10" id="KW-0805">Transcription regulation</keyword>
<keyword evidence="12 13" id="KW-0539">Nucleus</keyword>
<dbReference type="InterPro" id="IPR042036">
    <property type="entry name" value="RRP8_N"/>
</dbReference>
<dbReference type="Pfam" id="PF05148">
    <property type="entry name" value="Methyltransf_8"/>
    <property type="match status" value="1"/>
</dbReference>
<evidence type="ECO:0000256" key="12">
    <source>
        <dbReference type="ARBA" id="ARBA00023242"/>
    </source>
</evidence>
<dbReference type="GO" id="GO:0046015">
    <property type="term" value="P:regulation of transcription by glucose"/>
    <property type="evidence" value="ECO:0007669"/>
    <property type="project" value="TreeGrafter"/>
</dbReference>
<feature type="compositionally biased region" description="Basic and acidic residues" evidence="14">
    <location>
        <begin position="270"/>
        <end position="284"/>
    </location>
</feature>
<dbReference type="Proteomes" id="UP001283361">
    <property type="component" value="Unassembled WGS sequence"/>
</dbReference>
<dbReference type="SUPFAM" id="SSF53335">
    <property type="entry name" value="S-adenosyl-L-methionine-dependent methyltransferases"/>
    <property type="match status" value="1"/>
</dbReference>
<evidence type="ECO:0000256" key="2">
    <source>
        <dbReference type="ARBA" id="ARBA00006301"/>
    </source>
</evidence>
<dbReference type="GO" id="GO:0005730">
    <property type="term" value="C:nucleolus"/>
    <property type="evidence" value="ECO:0007669"/>
    <property type="project" value="UniProtKB-SubCell"/>
</dbReference>
<evidence type="ECO:0000256" key="1">
    <source>
        <dbReference type="ARBA" id="ARBA00004604"/>
    </source>
</evidence>
<dbReference type="GO" id="GO:0042149">
    <property type="term" value="P:cellular response to glucose starvation"/>
    <property type="evidence" value="ECO:0007669"/>
    <property type="project" value="TreeGrafter"/>
</dbReference>
<evidence type="ECO:0000313" key="15">
    <source>
        <dbReference type="EMBL" id="KAK3790073.1"/>
    </source>
</evidence>
<keyword evidence="4" id="KW-0678">Repressor</keyword>
<keyword evidence="9" id="KW-0156">Chromatin regulator</keyword>
<comment type="function">
    <text evidence="13">Probable methyltransferase required to silence rDNA.</text>
</comment>
<feature type="compositionally biased region" description="Low complexity" evidence="14">
    <location>
        <begin position="122"/>
        <end position="146"/>
    </location>
</feature>
<dbReference type="InterPro" id="IPR007823">
    <property type="entry name" value="RRP8"/>
</dbReference>
<evidence type="ECO:0000256" key="13">
    <source>
        <dbReference type="RuleBase" id="RU365074"/>
    </source>
</evidence>
<dbReference type="GO" id="GO:0033553">
    <property type="term" value="C:rDNA heterochromatin"/>
    <property type="evidence" value="ECO:0007669"/>
    <property type="project" value="TreeGrafter"/>
</dbReference>
<proteinExistence type="inferred from homology"/>
<comment type="similarity">
    <text evidence="2 13">Belongs to the methyltransferase superfamily. RRP8 family.</text>
</comment>
<feature type="compositionally biased region" description="Polar residues" evidence="14">
    <location>
        <begin position="328"/>
        <end position="354"/>
    </location>
</feature>
<dbReference type="Gene3D" id="1.10.10.2150">
    <property type="entry name" value="Ribosomal RNA-processing protein 8, N-terminal domain"/>
    <property type="match status" value="1"/>
</dbReference>
<dbReference type="FunFam" id="1.10.10.2150:FF:000001">
    <property type="entry name" value="Ribosomal RNA-processing protein 8"/>
    <property type="match status" value="1"/>
</dbReference>
<evidence type="ECO:0000256" key="3">
    <source>
        <dbReference type="ARBA" id="ARBA00020203"/>
    </source>
</evidence>
<dbReference type="InterPro" id="IPR029063">
    <property type="entry name" value="SAM-dependent_MTases_sf"/>
</dbReference>
<accession>A0AAE1ALX0</accession>
<evidence type="ECO:0000256" key="5">
    <source>
        <dbReference type="ARBA" id="ARBA00022552"/>
    </source>
</evidence>
<name>A0AAE1ALX0_9GAST</name>
<comment type="subcellular location">
    <subcellularLocation>
        <location evidence="1 13">Nucleus</location>
        <location evidence="1 13">Nucleolus</location>
    </subcellularLocation>
</comment>
<protein>
    <recommendedName>
        <fullName evidence="3 13">Ribosomal RNA-processing protein 8</fullName>
        <ecNumber evidence="13">2.1.1.-</ecNumber>
    </recommendedName>
</protein>
<dbReference type="PANTHER" id="PTHR12787:SF0">
    <property type="entry name" value="RIBOSOMAL RNA-PROCESSING PROTEIN 8"/>
    <property type="match status" value="1"/>
</dbReference>
<evidence type="ECO:0000256" key="14">
    <source>
        <dbReference type="SAM" id="MobiDB-lite"/>
    </source>
</evidence>
<keyword evidence="8 13" id="KW-0949">S-adenosyl-L-methionine</keyword>
<keyword evidence="5 13" id="KW-0698">rRNA processing</keyword>
<dbReference type="GO" id="GO:0032259">
    <property type="term" value="P:methylation"/>
    <property type="evidence" value="ECO:0007669"/>
    <property type="project" value="UniProtKB-KW"/>
</dbReference>
<feature type="compositionally biased region" description="Basic and acidic residues" evidence="14">
    <location>
        <begin position="316"/>
        <end position="327"/>
    </location>
</feature>
<dbReference type="GO" id="GO:0005677">
    <property type="term" value="C:chromatin silencing complex"/>
    <property type="evidence" value="ECO:0007669"/>
    <property type="project" value="TreeGrafter"/>
</dbReference>
<evidence type="ECO:0000256" key="9">
    <source>
        <dbReference type="ARBA" id="ARBA00022853"/>
    </source>
</evidence>
<keyword evidence="6 13" id="KW-0489">Methyltransferase</keyword>
<evidence type="ECO:0000256" key="7">
    <source>
        <dbReference type="ARBA" id="ARBA00022679"/>
    </source>
</evidence>
<sequence>MFEFDCDSAWDVSQEADSLNKSLFSGKAKKKRNPKAKPEVSKTLSSIVFDTLNRKIEVAEGCAEGKFDMSGKKCESPLTPIEASQIYEQANKKSKVDSGIKIEKVTNVLKESSETQERMNFVTNSSNTVKSTKSGSEAVLNVNVNKAGKKKKQKLGLASDKAESPDSVSVSPEIKKNKRKGDPVSTPEQKKKAKKIPESGKQNSNDIVSSQVKKKKRDKTEKRIKNGAENTEVQDAKNEINNVKDIKMFDPQKLLELQQRQKKLLQALERSGRDNENKDSSNMKEKKKKNKFKSSEIVTSKNQLHNTKSSIANVNKVEKSARTKSDLTHQTNKTSLKSQSQKNSDPGNSSSKKQSMWGEKASAMSSLAQEKLNAARFRYLNEQLYTCKGRDALQLFKEDRDAFEIYHTGFENQASKWPVNPVNVLIKQIKDKSPNLVIADFGCGDAKLAQVLPQKVHSFDLVALNPWVKACDMSCVPLQNESVDIAVFCLSLMGTNLDDYISEANRVLKIDGLLKIVEVSSRFKGLSSFLASVCSHGFQLLNKRDLSEMFYLMDFKKLKIVTKGASTKSVSLKPCLYKKR</sequence>
<feature type="compositionally biased region" description="Polar residues" evidence="14">
    <location>
        <begin position="297"/>
        <end position="313"/>
    </location>
</feature>
<keyword evidence="7 13" id="KW-0808">Transferase</keyword>
<dbReference type="FunFam" id="3.40.50.150:FF:000068">
    <property type="entry name" value="Ribosomal RNA-processing protein 8"/>
    <property type="match status" value="1"/>
</dbReference>
<keyword evidence="16" id="KW-1185">Reference proteome</keyword>
<dbReference type="EC" id="2.1.1.-" evidence="13"/>
<evidence type="ECO:0000256" key="6">
    <source>
        <dbReference type="ARBA" id="ARBA00022603"/>
    </source>
</evidence>
<dbReference type="GO" id="GO:0000183">
    <property type="term" value="P:rDNA heterochromatin formation"/>
    <property type="evidence" value="ECO:0007669"/>
    <property type="project" value="TreeGrafter"/>
</dbReference>
<reference evidence="15" key="1">
    <citation type="journal article" date="2023" name="G3 (Bethesda)">
        <title>A reference genome for the long-term kleptoplast-retaining sea slug Elysia crispata morphotype clarki.</title>
        <authorList>
            <person name="Eastman K.E."/>
            <person name="Pendleton A.L."/>
            <person name="Shaikh M.A."/>
            <person name="Suttiyut T."/>
            <person name="Ogas R."/>
            <person name="Tomko P."/>
            <person name="Gavelis G."/>
            <person name="Widhalm J.R."/>
            <person name="Wisecaver J.H."/>
        </authorList>
    </citation>
    <scope>NUCLEOTIDE SEQUENCE</scope>
    <source>
        <strain evidence="15">ECLA1</strain>
    </source>
</reference>
<evidence type="ECO:0000256" key="11">
    <source>
        <dbReference type="ARBA" id="ARBA00023163"/>
    </source>
</evidence>
<evidence type="ECO:0000256" key="8">
    <source>
        <dbReference type="ARBA" id="ARBA00022691"/>
    </source>
</evidence>
<dbReference type="PANTHER" id="PTHR12787">
    <property type="entry name" value="RIBOSOMAL RNA-PROCESSING PROTEIN 8"/>
    <property type="match status" value="1"/>
</dbReference>
<feature type="region of interest" description="Disordered" evidence="14">
    <location>
        <begin position="111"/>
        <end position="236"/>
    </location>
</feature>